<sequence>MSESYKVLVVDDEESILKLLSKELSSPERMVHTANCAKTAREQVRKERYEVIISDIRLPDGDGLELLTEFKDMEPDVEVILITGHGNIDNAVEAIRIGAYDYITKPFRLDRVELVVDRAWQRVCLTRENRSYKHSQQSDTSSSQLIGSSAPIKQIKHLITKVAPTNVPVLITGESGAGKDVVAHSIHCASQRAGKPMIVKNCATLQKELSRSELFGHTKGSFTGAMENCDGLMTFAHTGTLFLDEIGELPMEVQASLLRVLEAHTFRRVGEKDERTVDIRFLFATNRNLALEVEEGRFHEALFHRINVFNISLPELKDRREDVPLLIDFFLNKLGQQMGQGEYSISERAMQCMLSYHWPGNVRELRNVLERSIILSDNFVITCNCLPKEIADQPERDGETGILSLERMEREHIIKALDFFNGNRQRAAQALGIGRKTLYRKIDKYNL</sequence>
<evidence type="ECO:0000259" key="10">
    <source>
        <dbReference type="PROSITE" id="PS50110"/>
    </source>
</evidence>
<dbReference type="AlphaFoldDB" id="L0R7M4"/>
<evidence type="ECO:0000256" key="6">
    <source>
        <dbReference type="ARBA" id="ARBA00023125"/>
    </source>
</evidence>
<dbReference type="SMART" id="SM00448">
    <property type="entry name" value="REC"/>
    <property type="match status" value="1"/>
</dbReference>
<dbReference type="SUPFAM" id="SSF52540">
    <property type="entry name" value="P-loop containing nucleoside triphosphate hydrolases"/>
    <property type="match status" value="1"/>
</dbReference>
<dbReference type="SUPFAM" id="SSF52172">
    <property type="entry name" value="CheY-like"/>
    <property type="match status" value="1"/>
</dbReference>
<dbReference type="InterPro" id="IPR002197">
    <property type="entry name" value="HTH_Fis"/>
</dbReference>
<feature type="modified residue" description="4-aspartylphosphate" evidence="8">
    <location>
        <position position="55"/>
    </location>
</feature>
<dbReference type="PATRIC" id="fig|1121451.3.peg.708"/>
<evidence type="ECO:0000313" key="11">
    <source>
        <dbReference type="EMBL" id="CCO22733.1"/>
    </source>
</evidence>
<dbReference type="InterPro" id="IPR009057">
    <property type="entry name" value="Homeodomain-like_sf"/>
</dbReference>
<dbReference type="InterPro" id="IPR025662">
    <property type="entry name" value="Sigma_54_int_dom_ATP-bd_1"/>
</dbReference>
<dbReference type="InterPro" id="IPR002078">
    <property type="entry name" value="Sigma_54_int"/>
</dbReference>
<dbReference type="EMBL" id="FO203522">
    <property type="protein sequence ID" value="CCO22733.1"/>
    <property type="molecule type" value="Genomic_DNA"/>
</dbReference>
<dbReference type="SMART" id="SM00382">
    <property type="entry name" value="AAA"/>
    <property type="match status" value="1"/>
</dbReference>
<name>L0R7M4_9BACT</name>
<dbReference type="STRING" id="1121451.DESAM_20446"/>
<keyword evidence="4" id="KW-0902">Two-component regulatory system</keyword>
<dbReference type="eggNOG" id="COG2204">
    <property type="taxonomic scope" value="Bacteria"/>
</dbReference>
<proteinExistence type="predicted"/>
<keyword evidence="12" id="KW-1185">Reference proteome</keyword>
<dbReference type="PANTHER" id="PTHR32071">
    <property type="entry name" value="TRANSCRIPTIONAL REGULATORY PROTEIN"/>
    <property type="match status" value="1"/>
</dbReference>
<keyword evidence="6" id="KW-0238">DNA-binding</keyword>
<evidence type="ECO:0000256" key="1">
    <source>
        <dbReference type="ARBA" id="ARBA00022553"/>
    </source>
</evidence>
<dbReference type="Gene3D" id="1.10.10.60">
    <property type="entry name" value="Homeodomain-like"/>
    <property type="match status" value="1"/>
</dbReference>
<dbReference type="FunFam" id="3.40.50.300:FF:000006">
    <property type="entry name" value="DNA-binding transcriptional regulator NtrC"/>
    <property type="match status" value="1"/>
</dbReference>
<dbReference type="Gene3D" id="3.40.50.300">
    <property type="entry name" value="P-loop containing nucleotide triphosphate hydrolases"/>
    <property type="match status" value="1"/>
</dbReference>
<organism evidence="11 12">
    <name type="scientific">Maridesulfovibrio hydrothermalis AM13 = DSM 14728</name>
    <dbReference type="NCBI Taxonomy" id="1121451"/>
    <lineage>
        <taxon>Bacteria</taxon>
        <taxon>Pseudomonadati</taxon>
        <taxon>Thermodesulfobacteriota</taxon>
        <taxon>Desulfovibrionia</taxon>
        <taxon>Desulfovibrionales</taxon>
        <taxon>Desulfovibrionaceae</taxon>
        <taxon>Maridesulfovibrio</taxon>
    </lineage>
</organism>
<dbReference type="PROSITE" id="PS50045">
    <property type="entry name" value="SIGMA54_INTERACT_4"/>
    <property type="match status" value="1"/>
</dbReference>
<keyword evidence="7" id="KW-0804">Transcription</keyword>
<dbReference type="Proteomes" id="UP000010808">
    <property type="component" value="Chromosome"/>
</dbReference>
<dbReference type="InterPro" id="IPR011006">
    <property type="entry name" value="CheY-like_superfamily"/>
</dbReference>
<gene>
    <name evidence="11" type="ORF">DESAM_20446</name>
</gene>
<keyword evidence="2" id="KW-0547">Nucleotide-binding</keyword>
<feature type="domain" description="Response regulatory" evidence="10">
    <location>
        <begin position="6"/>
        <end position="120"/>
    </location>
</feature>
<accession>L0R7M4</accession>
<reference evidence="11 12" key="1">
    <citation type="submission" date="2012-10" db="EMBL/GenBank/DDBJ databases">
        <authorList>
            <person name="Genoscope - CEA"/>
        </authorList>
    </citation>
    <scope>NUCLEOTIDE SEQUENCE [LARGE SCALE GENOMIC DNA]</scope>
    <source>
        <strain evidence="12">AM13 / DSM 14728</strain>
    </source>
</reference>
<dbReference type="PROSITE" id="PS50110">
    <property type="entry name" value="RESPONSE_REGULATORY"/>
    <property type="match status" value="1"/>
</dbReference>
<dbReference type="Gene3D" id="1.10.8.60">
    <property type="match status" value="1"/>
</dbReference>
<dbReference type="GO" id="GO:0000160">
    <property type="term" value="P:phosphorelay signal transduction system"/>
    <property type="evidence" value="ECO:0007669"/>
    <property type="project" value="UniProtKB-KW"/>
</dbReference>
<dbReference type="HOGENOM" id="CLU_000445_0_6_7"/>
<dbReference type="PROSITE" id="PS00676">
    <property type="entry name" value="SIGMA54_INTERACT_2"/>
    <property type="match status" value="1"/>
</dbReference>
<evidence type="ECO:0000256" key="8">
    <source>
        <dbReference type="PROSITE-ProRule" id="PRU00169"/>
    </source>
</evidence>
<evidence type="ECO:0000256" key="2">
    <source>
        <dbReference type="ARBA" id="ARBA00022741"/>
    </source>
</evidence>
<keyword evidence="3" id="KW-0067">ATP-binding</keyword>
<dbReference type="CDD" id="cd00009">
    <property type="entry name" value="AAA"/>
    <property type="match status" value="1"/>
</dbReference>
<evidence type="ECO:0000256" key="3">
    <source>
        <dbReference type="ARBA" id="ARBA00022840"/>
    </source>
</evidence>
<dbReference type="Gene3D" id="3.40.50.2300">
    <property type="match status" value="1"/>
</dbReference>
<evidence type="ECO:0000256" key="4">
    <source>
        <dbReference type="ARBA" id="ARBA00023012"/>
    </source>
</evidence>
<dbReference type="InterPro" id="IPR025944">
    <property type="entry name" value="Sigma_54_int_dom_CS"/>
</dbReference>
<dbReference type="GO" id="GO:0043565">
    <property type="term" value="F:sequence-specific DNA binding"/>
    <property type="evidence" value="ECO:0007669"/>
    <property type="project" value="InterPro"/>
</dbReference>
<dbReference type="OrthoDB" id="9763792at2"/>
<dbReference type="Pfam" id="PF02954">
    <property type="entry name" value="HTH_8"/>
    <property type="match status" value="1"/>
</dbReference>
<dbReference type="SUPFAM" id="SSF46689">
    <property type="entry name" value="Homeodomain-like"/>
    <property type="match status" value="1"/>
</dbReference>
<dbReference type="GO" id="GO:0006355">
    <property type="term" value="P:regulation of DNA-templated transcription"/>
    <property type="evidence" value="ECO:0007669"/>
    <property type="project" value="InterPro"/>
</dbReference>
<evidence type="ECO:0000259" key="9">
    <source>
        <dbReference type="PROSITE" id="PS50045"/>
    </source>
</evidence>
<dbReference type="InterPro" id="IPR025943">
    <property type="entry name" value="Sigma_54_int_dom_ATP-bd_2"/>
</dbReference>
<keyword evidence="1 8" id="KW-0597">Phosphoprotein</keyword>
<dbReference type="InterPro" id="IPR027417">
    <property type="entry name" value="P-loop_NTPase"/>
</dbReference>
<dbReference type="InterPro" id="IPR058031">
    <property type="entry name" value="AAA_lid_NorR"/>
</dbReference>
<evidence type="ECO:0000313" key="12">
    <source>
        <dbReference type="Proteomes" id="UP000010808"/>
    </source>
</evidence>
<dbReference type="PRINTS" id="PR01590">
    <property type="entry name" value="HTHFIS"/>
</dbReference>
<evidence type="ECO:0000256" key="5">
    <source>
        <dbReference type="ARBA" id="ARBA00023015"/>
    </source>
</evidence>
<dbReference type="PROSITE" id="PS00675">
    <property type="entry name" value="SIGMA54_INTERACT_1"/>
    <property type="match status" value="1"/>
</dbReference>
<dbReference type="InterPro" id="IPR003593">
    <property type="entry name" value="AAA+_ATPase"/>
</dbReference>
<dbReference type="GO" id="GO:0005524">
    <property type="term" value="F:ATP binding"/>
    <property type="evidence" value="ECO:0007669"/>
    <property type="project" value="UniProtKB-KW"/>
</dbReference>
<dbReference type="RefSeq" id="WP_015335341.1">
    <property type="nucleotide sequence ID" value="NC_020055.1"/>
</dbReference>
<dbReference type="PROSITE" id="PS00688">
    <property type="entry name" value="SIGMA54_INTERACT_3"/>
    <property type="match status" value="1"/>
</dbReference>
<feature type="domain" description="Sigma-54 factor interaction" evidence="9">
    <location>
        <begin position="145"/>
        <end position="374"/>
    </location>
</feature>
<dbReference type="KEGG" id="dhy:DESAM_20446"/>
<dbReference type="Pfam" id="PF00072">
    <property type="entry name" value="Response_reg"/>
    <property type="match status" value="1"/>
</dbReference>
<protein>
    <submittedName>
        <fullName evidence="11">Two component, sigma54 specific, transcriptional regulator, Fis family</fullName>
    </submittedName>
</protein>
<keyword evidence="5" id="KW-0805">Transcription regulation</keyword>
<dbReference type="FunFam" id="3.40.50.2300:FF:000018">
    <property type="entry name" value="DNA-binding transcriptional regulator NtrC"/>
    <property type="match status" value="1"/>
</dbReference>
<dbReference type="InterPro" id="IPR001789">
    <property type="entry name" value="Sig_transdc_resp-reg_receiver"/>
</dbReference>
<dbReference type="Pfam" id="PF00158">
    <property type="entry name" value="Sigma54_activat"/>
    <property type="match status" value="1"/>
</dbReference>
<evidence type="ECO:0000256" key="7">
    <source>
        <dbReference type="ARBA" id="ARBA00023163"/>
    </source>
</evidence>
<dbReference type="Pfam" id="PF25601">
    <property type="entry name" value="AAA_lid_14"/>
    <property type="match status" value="1"/>
</dbReference>